<evidence type="ECO:0000256" key="1">
    <source>
        <dbReference type="SAM" id="MobiDB-lite"/>
    </source>
</evidence>
<accession>A0A7M7RFX3</accession>
<dbReference type="RefSeq" id="XP_800447.4">
    <property type="nucleotide sequence ID" value="XM_795354.5"/>
</dbReference>
<feature type="region of interest" description="Disordered" evidence="1">
    <location>
        <begin position="340"/>
        <end position="507"/>
    </location>
</feature>
<dbReference type="Proteomes" id="UP000007110">
    <property type="component" value="Unassembled WGS sequence"/>
</dbReference>
<dbReference type="KEGG" id="spu:587327"/>
<keyword evidence="2" id="KW-1133">Transmembrane helix</keyword>
<protein>
    <submittedName>
        <fullName evidence="3">Uncharacterized protein</fullName>
    </submittedName>
</protein>
<dbReference type="OMA" id="ECEYLEI"/>
<keyword evidence="4" id="KW-1185">Reference proteome</keyword>
<feature type="compositionally biased region" description="Basic and acidic residues" evidence="1">
    <location>
        <begin position="438"/>
        <end position="447"/>
    </location>
</feature>
<sequence length="599" mass="66160">MAFVRNIRRSLEFILQIVIIVSVFEAVWGQVTCASRRCRIQLKEGEAQDVTFPGSVDTVIDSLDEVRWTITASNRRNRIIFVIEDINWPKTDIKFEDQNPNQIPIRHEDKVFPIFPEYSTKVIKSGIFLSGTHSMQMEMDIPIIAELQSIPSFRMHFTAYTVKEVFRCKLSTVSCETESTLLWKQNSDGFVFTGRSHADEGALTVRFPQGTRLNGKGYVSFGYKFDYQDSRGMSGGQSRDEKGRVTVACPGRRNFEISSDGATQLVVNCDVDDASITFTAHGSLKLVIVDVDLNDASVSATSVDPELSSESSVLPVAAGISVFVGFVVIAILGISVFRRQRSQGTQERNPKVTVDKGHENNGFHPQNVRTLEDPDEGTYHYPSFPLSPPPRDGDTIYQEIEKKDPKGPAKMTKDGGDRVPGRNAYDLLELPGDGSLDSNKKTSRSTEKLSVPQGSPLLSRCVNRSLGYETLDGTTGSTSSGKERASSLITAKDASANETKQPTPARGECEYLEILPSDELESLKLQDKNDQPVLAHQNLYQHLERKDISFQTPTQGQTAEQKSSVGTDITEENYGKLDIAADSPPGGPSYFVLEANTDC</sequence>
<dbReference type="EnsemblMetazoa" id="XM_795354">
    <property type="protein sequence ID" value="XP_800447"/>
    <property type="gene ID" value="LOC587327"/>
</dbReference>
<dbReference type="InParanoid" id="A0A7M7RFX3"/>
<keyword evidence="2" id="KW-0472">Membrane</keyword>
<feature type="transmembrane region" description="Helical" evidence="2">
    <location>
        <begin position="313"/>
        <end position="337"/>
    </location>
</feature>
<keyword evidence="2" id="KW-0812">Transmembrane</keyword>
<dbReference type="GeneID" id="587327"/>
<feature type="compositionally biased region" description="Basic and acidic residues" evidence="1">
    <location>
        <begin position="348"/>
        <end position="361"/>
    </location>
</feature>
<feature type="compositionally biased region" description="Basic and acidic residues" evidence="1">
    <location>
        <begin position="391"/>
        <end position="420"/>
    </location>
</feature>
<proteinExistence type="predicted"/>
<reference evidence="4" key="1">
    <citation type="submission" date="2015-02" db="EMBL/GenBank/DDBJ databases">
        <title>Genome sequencing for Strongylocentrotus purpuratus.</title>
        <authorList>
            <person name="Murali S."/>
            <person name="Liu Y."/>
            <person name="Vee V."/>
            <person name="English A."/>
            <person name="Wang M."/>
            <person name="Skinner E."/>
            <person name="Han Y."/>
            <person name="Muzny D.M."/>
            <person name="Worley K.C."/>
            <person name="Gibbs R.A."/>
        </authorList>
    </citation>
    <scope>NUCLEOTIDE SEQUENCE</scope>
</reference>
<dbReference type="OrthoDB" id="10346777at2759"/>
<organism evidence="3 4">
    <name type="scientific">Strongylocentrotus purpuratus</name>
    <name type="common">Purple sea urchin</name>
    <dbReference type="NCBI Taxonomy" id="7668"/>
    <lineage>
        <taxon>Eukaryota</taxon>
        <taxon>Metazoa</taxon>
        <taxon>Echinodermata</taxon>
        <taxon>Eleutherozoa</taxon>
        <taxon>Echinozoa</taxon>
        <taxon>Echinoidea</taxon>
        <taxon>Euechinoidea</taxon>
        <taxon>Echinacea</taxon>
        <taxon>Camarodonta</taxon>
        <taxon>Echinidea</taxon>
        <taxon>Strongylocentrotidae</taxon>
        <taxon>Strongylocentrotus</taxon>
    </lineage>
</organism>
<evidence type="ECO:0000313" key="3">
    <source>
        <dbReference type="EnsemblMetazoa" id="XP_800447"/>
    </source>
</evidence>
<name>A0A7M7RFX3_STRPU</name>
<evidence type="ECO:0000313" key="4">
    <source>
        <dbReference type="Proteomes" id="UP000007110"/>
    </source>
</evidence>
<evidence type="ECO:0000256" key="2">
    <source>
        <dbReference type="SAM" id="Phobius"/>
    </source>
</evidence>
<dbReference type="AlphaFoldDB" id="A0A7M7RFX3"/>
<reference evidence="3" key="2">
    <citation type="submission" date="2021-01" db="UniProtKB">
        <authorList>
            <consortium name="EnsemblMetazoa"/>
        </authorList>
    </citation>
    <scope>IDENTIFICATION</scope>
</reference>